<dbReference type="PATRIC" id="fig|496833.3.peg.412"/>
<keyword evidence="5 10" id="KW-0694">RNA-binding</keyword>
<comment type="subunit">
    <text evidence="3 10 12">Part of the 50S ribosomal subunit.</text>
</comment>
<keyword evidence="6 10" id="KW-0689">Ribosomal protein</keyword>
<gene>
    <name evidence="10" type="primary">rplV</name>
    <name evidence="14" type="ordered locus">MBIO_0817</name>
</gene>
<evidence type="ECO:0000256" key="3">
    <source>
        <dbReference type="ARBA" id="ARBA00011838"/>
    </source>
</evidence>
<keyword evidence="7 10" id="KW-0687">Ribonucleoprotein</keyword>
<reference evidence="14 15" key="1">
    <citation type="journal article" date="2009" name="Curr. Microbiol.">
        <title>Molecular cloning and expression of a novel cholinephosphotransferase involved in glycoglycerophospholipid biosynthesis of Mycoplasma fermentans.</title>
        <authorList>
            <person name="Ishida N."/>
            <person name="Irikura D."/>
            <person name="Matsuda K."/>
            <person name="Sato S."/>
            <person name="Asano K."/>
        </authorList>
    </citation>
    <scope>NUCLEOTIDE SEQUENCE [LARGE SCALE GENOMIC DNA]</scope>
    <source>
        <strain evidence="15">ATCC 19989 / NBRC 14854 / NCTC 10117 / PG18</strain>
    </source>
</reference>
<keyword evidence="4 10" id="KW-0699">rRNA-binding</keyword>
<evidence type="ECO:0000256" key="11">
    <source>
        <dbReference type="RuleBase" id="RU004005"/>
    </source>
</evidence>
<dbReference type="InterPro" id="IPR047867">
    <property type="entry name" value="Ribosomal_uL22_bac/org-type"/>
</dbReference>
<dbReference type="HAMAP" id="MF_01331_B">
    <property type="entry name" value="Ribosomal_uL22_B"/>
    <property type="match status" value="1"/>
</dbReference>
<dbReference type="SUPFAM" id="SSF54843">
    <property type="entry name" value="Ribosomal protein L22"/>
    <property type="match status" value="1"/>
</dbReference>
<dbReference type="PANTHER" id="PTHR13501:SF8">
    <property type="entry name" value="LARGE RIBOSOMAL SUBUNIT PROTEIN UL22M"/>
    <property type="match status" value="1"/>
</dbReference>
<evidence type="ECO:0000256" key="12">
    <source>
        <dbReference type="RuleBase" id="RU004006"/>
    </source>
</evidence>
<evidence type="ECO:0000256" key="1">
    <source>
        <dbReference type="ARBA" id="ARBA00003478"/>
    </source>
</evidence>
<comment type="similarity">
    <text evidence="2 10 11">Belongs to the universal ribosomal protein uL22 family.</text>
</comment>
<evidence type="ECO:0000313" key="14">
    <source>
        <dbReference type="EMBL" id="BAH70082.1"/>
    </source>
</evidence>
<dbReference type="GO" id="GO:0019843">
    <property type="term" value="F:rRNA binding"/>
    <property type="evidence" value="ECO:0007669"/>
    <property type="project" value="UniProtKB-UniRule"/>
</dbReference>
<dbReference type="GO" id="GO:0022625">
    <property type="term" value="C:cytosolic large ribosomal subunit"/>
    <property type="evidence" value="ECO:0007669"/>
    <property type="project" value="TreeGrafter"/>
</dbReference>
<dbReference type="AlphaFoldDB" id="C4XG10"/>
<sequence length="121" mass="13595">MVMAQNTPVVQQAKAHVEIQRVSARKARLVADLVRSKDVREALGILRNTNKKSSELFIKLINSAIANATNNHGMDASKLFVKEILVNEGPTLKRYQPHSRGTAYSIFKRTSHLSITLEERK</sequence>
<dbReference type="GO" id="GO:0006412">
    <property type="term" value="P:translation"/>
    <property type="evidence" value="ECO:0007669"/>
    <property type="project" value="UniProtKB-UniRule"/>
</dbReference>
<evidence type="ECO:0000256" key="2">
    <source>
        <dbReference type="ARBA" id="ARBA00009451"/>
    </source>
</evidence>
<evidence type="ECO:0000256" key="7">
    <source>
        <dbReference type="ARBA" id="ARBA00023274"/>
    </source>
</evidence>
<dbReference type="GO" id="GO:0003735">
    <property type="term" value="F:structural constituent of ribosome"/>
    <property type="evidence" value="ECO:0007669"/>
    <property type="project" value="InterPro"/>
</dbReference>
<proteinExistence type="inferred from homology"/>
<keyword evidence="15" id="KW-1185">Reference proteome</keyword>
<comment type="function">
    <text evidence="8">This protein binds specifically to 23S rRNA; its binding is stimulated by other ribosomal proteins, e.g. L4, L17, and L20. It is important during the early stages of 50S assembly. It makes multiple contacts with different domains of the 23S rRNA in the assembled 50S subunit and ribosome.</text>
</comment>
<evidence type="ECO:0000256" key="4">
    <source>
        <dbReference type="ARBA" id="ARBA00022730"/>
    </source>
</evidence>
<protein>
    <recommendedName>
        <fullName evidence="9 10">Large ribosomal subunit protein uL22</fullName>
    </recommendedName>
</protein>
<comment type="function">
    <text evidence="10 13">This protein binds specifically to 23S rRNA; its binding is stimulated by other ribosomal proteins, e.g., L4, L17, and L20. It is important during the early stages of 50S assembly. It makes multiple contacts with different domains of the 23S rRNA in the assembled 50S subunit and ribosome.</text>
</comment>
<dbReference type="InterPro" id="IPR036394">
    <property type="entry name" value="Ribosomal_uL22_sf"/>
</dbReference>
<evidence type="ECO:0000256" key="6">
    <source>
        <dbReference type="ARBA" id="ARBA00022980"/>
    </source>
</evidence>
<evidence type="ECO:0000313" key="15">
    <source>
        <dbReference type="Proteomes" id="UP000006810"/>
    </source>
</evidence>
<comment type="function">
    <text evidence="1 10">The globular domain of the protein is located near the polypeptide exit tunnel on the outside of the subunit, while an extended beta-hairpin is found that lines the wall of the exit tunnel in the center of the 70S ribosome.</text>
</comment>
<accession>C4XG10</accession>
<dbReference type="eggNOG" id="COG0091">
    <property type="taxonomic scope" value="Bacteria"/>
</dbReference>
<evidence type="ECO:0000256" key="10">
    <source>
        <dbReference type="HAMAP-Rule" id="MF_01331"/>
    </source>
</evidence>
<evidence type="ECO:0000256" key="9">
    <source>
        <dbReference type="ARBA" id="ARBA00035207"/>
    </source>
</evidence>
<dbReference type="KEGG" id="mfp:MBIO_0817"/>
<dbReference type="Gene3D" id="3.90.470.10">
    <property type="entry name" value="Ribosomal protein L22/L17"/>
    <property type="match status" value="1"/>
</dbReference>
<dbReference type="HOGENOM" id="CLU_083987_3_1_14"/>
<dbReference type="Proteomes" id="UP000006810">
    <property type="component" value="Chromosome"/>
</dbReference>
<dbReference type="EMBL" id="AP009608">
    <property type="protein sequence ID" value="BAH70082.1"/>
    <property type="molecule type" value="Genomic_DNA"/>
</dbReference>
<evidence type="ECO:0000256" key="5">
    <source>
        <dbReference type="ARBA" id="ARBA00022884"/>
    </source>
</evidence>
<dbReference type="InterPro" id="IPR005727">
    <property type="entry name" value="Ribosomal_uL22_bac/chlpt-type"/>
</dbReference>
<evidence type="ECO:0000256" key="13">
    <source>
        <dbReference type="RuleBase" id="RU004008"/>
    </source>
</evidence>
<dbReference type="PANTHER" id="PTHR13501">
    <property type="entry name" value="CHLOROPLAST 50S RIBOSOMAL PROTEIN L22-RELATED"/>
    <property type="match status" value="1"/>
</dbReference>
<dbReference type="InterPro" id="IPR001063">
    <property type="entry name" value="Ribosomal_uL22"/>
</dbReference>
<evidence type="ECO:0000256" key="8">
    <source>
        <dbReference type="ARBA" id="ARBA00025084"/>
    </source>
</evidence>
<organism evidence="14 15">
    <name type="scientific">Mycoplasmopsis fermentans (strain ATCC 19989 / NBRC 14854 / NCTC 10117 / PG18)</name>
    <name type="common">Mycoplasma fermentans</name>
    <dbReference type="NCBI Taxonomy" id="496833"/>
    <lineage>
        <taxon>Bacteria</taxon>
        <taxon>Bacillati</taxon>
        <taxon>Mycoplasmatota</taxon>
        <taxon>Mycoplasmoidales</taxon>
        <taxon>Metamycoplasmataceae</taxon>
        <taxon>Mycoplasmopsis</taxon>
    </lineage>
</organism>
<dbReference type="NCBIfam" id="TIGR01044">
    <property type="entry name" value="rplV_bact"/>
    <property type="match status" value="1"/>
</dbReference>
<dbReference type="Pfam" id="PF00237">
    <property type="entry name" value="Ribosomal_L22"/>
    <property type="match status" value="1"/>
</dbReference>
<name>C4XG10_MYCFP</name>